<organism evidence="14 15">
    <name type="scientific">Paramormyrops kingsleyae</name>
    <dbReference type="NCBI Taxonomy" id="1676925"/>
    <lineage>
        <taxon>Eukaryota</taxon>
        <taxon>Metazoa</taxon>
        <taxon>Chordata</taxon>
        <taxon>Craniata</taxon>
        <taxon>Vertebrata</taxon>
        <taxon>Euteleostomi</taxon>
        <taxon>Actinopterygii</taxon>
        <taxon>Neopterygii</taxon>
        <taxon>Teleostei</taxon>
        <taxon>Osteoglossocephala</taxon>
        <taxon>Osteoglossomorpha</taxon>
        <taxon>Osteoglossiformes</taxon>
        <taxon>Mormyridae</taxon>
        <taxon>Paramormyrops</taxon>
    </lineage>
</organism>
<dbReference type="GO" id="GO:0004875">
    <property type="term" value="F:complement receptor activity"/>
    <property type="evidence" value="ECO:0007669"/>
    <property type="project" value="TreeGrafter"/>
</dbReference>
<keyword evidence="3 12" id="KW-0812">Transmembrane</keyword>
<protein>
    <recommendedName>
        <fullName evidence="13">G-protein coupled receptors family 1 profile domain-containing protein</fullName>
    </recommendedName>
</protein>
<keyword evidence="2" id="KW-1003">Cell membrane</keyword>
<comment type="similarity">
    <text evidence="11">Belongs to the chemokine-like receptor (CMKLR) family.</text>
</comment>
<dbReference type="PANTHER" id="PTHR24225:SF0">
    <property type="entry name" value="N-FORMYL PEPTIDE RECEPTOR 2"/>
    <property type="match status" value="1"/>
</dbReference>
<evidence type="ECO:0000313" key="14">
    <source>
        <dbReference type="Ensembl" id="ENSPKIP00000023056.1"/>
    </source>
</evidence>
<evidence type="ECO:0000256" key="6">
    <source>
        <dbReference type="ARBA" id="ARBA00023136"/>
    </source>
</evidence>
<dbReference type="PANTHER" id="PTHR24225">
    <property type="entry name" value="CHEMOTACTIC RECEPTOR"/>
    <property type="match status" value="1"/>
</dbReference>
<name>A0A3B3RZ33_9TELE</name>
<dbReference type="GO" id="GO:0004930">
    <property type="term" value="F:G protein-coupled receptor activity"/>
    <property type="evidence" value="ECO:0007669"/>
    <property type="project" value="UniProtKB-KW"/>
</dbReference>
<evidence type="ECO:0000313" key="15">
    <source>
        <dbReference type="Proteomes" id="UP000261540"/>
    </source>
</evidence>
<evidence type="ECO:0000256" key="2">
    <source>
        <dbReference type="ARBA" id="ARBA00022475"/>
    </source>
</evidence>
<keyword evidence="10" id="KW-0807">Transducer</keyword>
<evidence type="ECO:0000256" key="7">
    <source>
        <dbReference type="ARBA" id="ARBA00023157"/>
    </source>
</evidence>
<dbReference type="AlphaFoldDB" id="A0A3B3RZ33"/>
<dbReference type="GO" id="GO:0007204">
    <property type="term" value="P:positive regulation of cytosolic calcium ion concentration"/>
    <property type="evidence" value="ECO:0007669"/>
    <property type="project" value="TreeGrafter"/>
</dbReference>
<feature type="transmembrane region" description="Helical" evidence="12">
    <location>
        <begin position="267"/>
        <end position="287"/>
    </location>
</feature>
<evidence type="ECO:0000256" key="3">
    <source>
        <dbReference type="ARBA" id="ARBA00022692"/>
    </source>
</evidence>
<dbReference type="Proteomes" id="UP000261540">
    <property type="component" value="Unplaced"/>
</dbReference>
<evidence type="ECO:0000256" key="10">
    <source>
        <dbReference type="ARBA" id="ARBA00023224"/>
    </source>
</evidence>
<dbReference type="GO" id="GO:0005886">
    <property type="term" value="C:plasma membrane"/>
    <property type="evidence" value="ECO:0007669"/>
    <property type="project" value="UniProtKB-SubCell"/>
</dbReference>
<feature type="transmembrane region" description="Helical" evidence="12">
    <location>
        <begin position="89"/>
        <end position="112"/>
    </location>
</feature>
<feature type="transmembrane region" description="Helical" evidence="12">
    <location>
        <begin position="225"/>
        <end position="247"/>
    </location>
</feature>
<evidence type="ECO:0000256" key="9">
    <source>
        <dbReference type="ARBA" id="ARBA00023180"/>
    </source>
</evidence>
<dbReference type="Gene3D" id="1.20.1070.10">
    <property type="entry name" value="Rhodopsin 7-helix transmembrane proteins"/>
    <property type="match status" value="1"/>
</dbReference>
<keyword evidence="6 12" id="KW-0472">Membrane</keyword>
<dbReference type="GO" id="GO:0006954">
    <property type="term" value="P:inflammatory response"/>
    <property type="evidence" value="ECO:0007669"/>
    <property type="project" value="TreeGrafter"/>
</dbReference>
<dbReference type="SUPFAM" id="SSF81321">
    <property type="entry name" value="Family A G protein-coupled receptor-like"/>
    <property type="match status" value="1"/>
</dbReference>
<evidence type="ECO:0000256" key="4">
    <source>
        <dbReference type="ARBA" id="ARBA00022989"/>
    </source>
</evidence>
<dbReference type="PRINTS" id="PR00237">
    <property type="entry name" value="GPCRRHODOPSN"/>
</dbReference>
<feature type="domain" description="G-protein coupled receptors family 1 profile" evidence="13">
    <location>
        <begin position="72"/>
        <end position="319"/>
    </location>
</feature>
<keyword evidence="9" id="KW-0325">Glycoprotein</keyword>
<keyword evidence="7" id="KW-1015">Disulfide bond</keyword>
<evidence type="ECO:0000259" key="13">
    <source>
        <dbReference type="PROSITE" id="PS50262"/>
    </source>
</evidence>
<keyword evidence="15" id="KW-1185">Reference proteome</keyword>
<evidence type="ECO:0000256" key="1">
    <source>
        <dbReference type="ARBA" id="ARBA00004651"/>
    </source>
</evidence>
<dbReference type="PROSITE" id="PS50262">
    <property type="entry name" value="G_PROTEIN_RECEP_F1_2"/>
    <property type="match status" value="1"/>
</dbReference>
<dbReference type="Ensembl" id="ENSPKIT00000003731.1">
    <property type="protein sequence ID" value="ENSPKIP00000023056.1"/>
    <property type="gene ID" value="ENSPKIG00000006838.1"/>
</dbReference>
<feature type="transmembrane region" description="Helical" evidence="12">
    <location>
        <begin position="171"/>
        <end position="192"/>
    </location>
</feature>
<dbReference type="GO" id="GO:0007200">
    <property type="term" value="P:phospholipase C-activating G protein-coupled receptor signaling pathway"/>
    <property type="evidence" value="ECO:0007669"/>
    <property type="project" value="TreeGrafter"/>
</dbReference>
<dbReference type="Pfam" id="PF00001">
    <property type="entry name" value="7tm_1"/>
    <property type="match status" value="1"/>
</dbReference>
<feature type="transmembrane region" description="Helical" evidence="12">
    <location>
        <begin position="132"/>
        <end position="150"/>
    </location>
</feature>
<reference evidence="14" key="2">
    <citation type="submission" date="2025-09" db="UniProtKB">
        <authorList>
            <consortium name="Ensembl"/>
        </authorList>
    </citation>
    <scope>IDENTIFICATION</scope>
</reference>
<evidence type="ECO:0000256" key="11">
    <source>
        <dbReference type="ARBA" id="ARBA00025736"/>
    </source>
</evidence>
<evidence type="ECO:0000256" key="12">
    <source>
        <dbReference type="SAM" id="Phobius"/>
    </source>
</evidence>
<keyword evidence="8" id="KW-0675">Receptor</keyword>
<dbReference type="InterPro" id="IPR000826">
    <property type="entry name" value="Formyl_rcpt-rel"/>
</dbReference>
<reference evidence="14" key="1">
    <citation type="submission" date="2025-08" db="UniProtKB">
        <authorList>
            <consortium name="Ensembl"/>
        </authorList>
    </citation>
    <scope>IDENTIFICATION</scope>
</reference>
<dbReference type="InterPro" id="IPR000276">
    <property type="entry name" value="GPCR_Rhodpsn"/>
</dbReference>
<evidence type="ECO:0000256" key="5">
    <source>
        <dbReference type="ARBA" id="ARBA00023040"/>
    </source>
</evidence>
<feature type="transmembrane region" description="Helical" evidence="12">
    <location>
        <begin position="61"/>
        <end position="82"/>
    </location>
</feature>
<accession>A0A3B3RZ33</accession>
<dbReference type="GeneTree" id="ENSGT00940000160642"/>
<dbReference type="InterPro" id="IPR017452">
    <property type="entry name" value="GPCR_Rhodpsn_7TM"/>
</dbReference>
<keyword evidence="4 12" id="KW-1133">Transmembrane helix</keyword>
<evidence type="ECO:0000256" key="8">
    <source>
        <dbReference type="ARBA" id="ARBA00023170"/>
    </source>
</evidence>
<comment type="subcellular location">
    <subcellularLocation>
        <location evidence="1">Cell membrane</location>
        <topology evidence="1">Multi-pass membrane protein</topology>
    </subcellularLocation>
</comment>
<sequence length="344" mass="39018">SKSLNCIFGTTNVLSVTAHGKETMANLTETFDYDYNESSVLDKLYTEAQEIKILMYMYTGMYSITILLGVPLNILVIITLFCRIGNYEAAIWLLGMAISDLIFCLFLPFHIVSAWDNFTWRFGWILCKLSSFVPFMSMYLTAFILSFMSLEQLFFNRFSCISCRFNASKNMLLMSWFAAAILSCPSLLYRVVQHRKNGEVCMDNYEYGTTGLVTSEGLKRKSTVLYMRFIFGIILPVASAAICYCLLVLRKNSFRIKSSVNYRIRKAVVIGHCLCWLPCLCLPLWQHHSTTDISAILTVVLPVSNALAAISGCIKPIIYITTGDSLFLPWMKDDYATTRDGQSK</sequence>
<keyword evidence="5" id="KW-0297">G-protein coupled receptor</keyword>
<proteinExistence type="inferred from homology"/>